<protein>
    <submittedName>
        <fullName evidence="2">Replication initiation/membrane attachmentprotein DnaB</fullName>
    </submittedName>
</protein>
<evidence type="ECO:0000313" key="3">
    <source>
        <dbReference type="Proteomes" id="UP000018735"/>
    </source>
</evidence>
<dbReference type="Pfam" id="PF25888">
    <property type="entry name" value="WHD_DnaB"/>
    <property type="match status" value="1"/>
</dbReference>
<gene>
    <name evidence="2" type="primary">dnaB</name>
    <name evidence="2" type="ORF">GCW_01380</name>
</gene>
<dbReference type="eggNOG" id="COG3611">
    <property type="taxonomic scope" value="Bacteria"/>
</dbReference>
<dbReference type="EMBL" id="CP006916">
    <property type="protein sequence ID" value="AHB99540.1"/>
    <property type="molecule type" value="Genomic_DNA"/>
</dbReference>
<reference evidence="2 3" key="1">
    <citation type="journal article" date="2011" name="PLoS ONE">
        <title>Core proteome of the minimal cell: comparative proteomics of three mollicute species.</title>
        <authorList>
            <person name="Fisunov G.Y."/>
            <person name="Alexeev D.G."/>
            <person name="Bazaleev N.A."/>
            <person name="Ladygina V.G."/>
            <person name="Galyamina M.A."/>
            <person name="Kondratov I.G."/>
            <person name="Zhukova N.A."/>
            <person name="Serebryakova M.V."/>
            <person name="Demina I.A."/>
            <person name="Govorun V.M."/>
        </authorList>
    </citation>
    <scope>NUCLEOTIDE SEQUENCE [LARGE SCALE GENOMIC DNA]</scope>
    <source>
        <strain evidence="2 3">S6</strain>
    </source>
</reference>
<dbReference type="HOGENOM" id="CLU_723249_0_0_14"/>
<organism evidence="2 3">
    <name type="scientific">Mycoplasmoides gallisepticum S6</name>
    <dbReference type="NCBI Taxonomy" id="1006581"/>
    <lineage>
        <taxon>Bacteria</taxon>
        <taxon>Bacillati</taxon>
        <taxon>Mycoplasmatota</taxon>
        <taxon>Mycoplasmoidales</taxon>
        <taxon>Mycoplasmoidaceae</taxon>
        <taxon>Mycoplasmoides</taxon>
    </lineage>
</organism>
<dbReference type="InterPro" id="IPR058660">
    <property type="entry name" value="WHD_DnaB"/>
</dbReference>
<dbReference type="AlphaFoldDB" id="A0A0F6CKB8"/>
<dbReference type="Proteomes" id="UP000018735">
    <property type="component" value="Chromosome"/>
</dbReference>
<evidence type="ECO:0000259" key="1">
    <source>
        <dbReference type="Pfam" id="PF25888"/>
    </source>
</evidence>
<feature type="domain" description="Replicative helicase loading/DNA remodeling protein DnaB N-terminal winged helix" evidence="1">
    <location>
        <begin position="12"/>
        <end position="236"/>
    </location>
</feature>
<accession>A0A0F6CKB8</accession>
<name>A0A0F6CKB8_MYCGL</name>
<evidence type="ECO:0000313" key="2">
    <source>
        <dbReference type="EMBL" id="AHB99540.1"/>
    </source>
</evidence>
<proteinExistence type="predicted"/>
<sequence>MSMVDYEELYEIHKMNGGVSDFGLITNVYIHILGPQATMFYIWLLNDHQIYLNERWKKNNLPLSRILTSLNISKKQLIDFRNLLEGMSLIKTYKEEKTLEKQLIYKFCLAKMLDWDSLVSQEEIKNRIIAKIGHEEYFRLSSLYSNKNIGGSNVNVSSTFHQVYKNNNNTDQISHIVKPTKTLVDIDNLNFGNLEFSPETKTALVNLCERYNPTEAEIKNIISTTDDINDTFELTRAITNYTKEIDQVEDDSIPKNMARNESFYSTFCPSDLEIKILREYRTMNSEKYLRGIYRRNLFAREVELVEKIKKEHDNREHIVNAILDFAAHFTLTDQIQFEYVEKISNTLKLKNISRLNDAVKFFRKTYYSKKNANIKFELQKRN</sequence>
<dbReference type="KEGG" id="mgz:GCW_01380"/>